<proteinExistence type="predicted"/>
<dbReference type="RefSeq" id="WP_284331139.1">
    <property type="nucleotide sequence ID" value="NZ_BSOA01000010.1"/>
</dbReference>
<name>A0ABQ5XAL1_9GAMM</name>
<evidence type="ECO:0000313" key="1">
    <source>
        <dbReference type="EMBL" id="GLQ87694.1"/>
    </source>
</evidence>
<gene>
    <name evidence="1" type="ORF">GCM10007898_12610</name>
</gene>
<accession>A0ABQ5XAL1</accession>
<keyword evidence="2" id="KW-1185">Reference proteome</keyword>
<evidence type="ECO:0000313" key="2">
    <source>
        <dbReference type="Proteomes" id="UP001156627"/>
    </source>
</evidence>
<reference evidence="2" key="1">
    <citation type="journal article" date="2019" name="Int. J. Syst. Evol. Microbiol.">
        <title>The Global Catalogue of Microorganisms (GCM) 10K type strain sequencing project: providing services to taxonomists for standard genome sequencing and annotation.</title>
        <authorList>
            <consortium name="The Broad Institute Genomics Platform"/>
            <consortium name="The Broad Institute Genome Sequencing Center for Infectious Disease"/>
            <person name="Wu L."/>
            <person name="Ma J."/>
        </authorList>
    </citation>
    <scope>NUCLEOTIDE SEQUENCE [LARGE SCALE GENOMIC DNA]</scope>
    <source>
        <strain evidence="2">NBRC 111981</strain>
    </source>
</reference>
<dbReference type="Proteomes" id="UP001156627">
    <property type="component" value="Unassembled WGS sequence"/>
</dbReference>
<dbReference type="EMBL" id="BSOA01000010">
    <property type="protein sequence ID" value="GLQ87694.1"/>
    <property type="molecule type" value="Genomic_DNA"/>
</dbReference>
<organism evidence="1 2">
    <name type="scientific">Dyella flagellata</name>
    <dbReference type="NCBI Taxonomy" id="1867833"/>
    <lineage>
        <taxon>Bacteria</taxon>
        <taxon>Pseudomonadati</taxon>
        <taxon>Pseudomonadota</taxon>
        <taxon>Gammaproteobacteria</taxon>
        <taxon>Lysobacterales</taxon>
        <taxon>Rhodanobacteraceae</taxon>
        <taxon>Dyella</taxon>
    </lineage>
</organism>
<sequence>MSSPNHHLASPEQVAKHRRDTILELARTEAWPSTHSFKGDDPAKKRSTGQLLGIWDDKEHCFYYPPFQFLEDGSLNPKLPALLLALSEIPSYRPAEDAGGWGRFDWLDGLRGSMSLRDLAEELSETGIAEHEDLLSLEARRPAEVFLTQPDAVIGLALRDAAAIRDRR</sequence>
<comment type="caution">
    <text evidence="1">The sequence shown here is derived from an EMBL/GenBank/DDBJ whole genome shotgun (WGS) entry which is preliminary data.</text>
</comment>
<protein>
    <submittedName>
        <fullName evidence="1">Uncharacterized protein</fullName>
    </submittedName>
</protein>